<dbReference type="EC" id="3.5.1.28" evidence="2"/>
<evidence type="ECO:0000313" key="7">
    <source>
        <dbReference type="EMBL" id="RLK47334.1"/>
    </source>
</evidence>
<dbReference type="SMART" id="SM00644">
    <property type="entry name" value="Ami_2"/>
    <property type="match status" value="1"/>
</dbReference>
<dbReference type="Proteomes" id="UP000274786">
    <property type="component" value="Unassembled WGS sequence"/>
</dbReference>
<dbReference type="CDD" id="cd06583">
    <property type="entry name" value="PGRP"/>
    <property type="match status" value="1"/>
</dbReference>
<comment type="catalytic activity">
    <reaction evidence="1">
        <text>Hydrolyzes the link between N-acetylmuramoyl residues and L-amino acid residues in certain cell-wall glycopeptides.</text>
        <dbReference type="EC" id="3.5.1.28"/>
    </reaction>
</comment>
<dbReference type="GO" id="GO:0009253">
    <property type="term" value="P:peptidoglycan catabolic process"/>
    <property type="evidence" value="ECO:0007669"/>
    <property type="project" value="InterPro"/>
</dbReference>
<dbReference type="PANTHER" id="PTHR30417:SF1">
    <property type="entry name" value="N-ACETYLMURAMOYL-L-ALANINE AMIDASE AMID"/>
    <property type="match status" value="1"/>
</dbReference>
<dbReference type="GO" id="GO:0071555">
    <property type="term" value="P:cell wall organization"/>
    <property type="evidence" value="ECO:0007669"/>
    <property type="project" value="UniProtKB-KW"/>
</dbReference>
<dbReference type="SUPFAM" id="SSF55846">
    <property type="entry name" value="N-acetylmuramoyl-L-alanine amidase-like"/>
    <property type="match status" value="1"/>
</dbReference>
<evidence type="ECO:0000259" key="6">
    <source>
        <dbReference type="SMART" id="SM00644"/>
    </source>
</evidence>
<comment type="caution">
    <text evidence="7">The sequence shown here is derived from an EMBL/GenBank/DDBJ whole genome shotgun (WGS) entry which is preliminary data.</text>
</comment>
<accession>A0A498BTL6</accession>
<feature type="domain" description="N-acetylmuramoyl-L-alanine amidase" evidence="6">
    <location>
        <begin position="35"/>
        <end position="170"/>
    </location>
</feature>
<dbReference type="InterPro" id="IPR036505">
    <property type="entry name" value="Amidase/PGRP_sf"/>
</dbReference>
<gene>
    <name evidence="7" type="ORF">BCL79_3954</name>
</gene>
<dbReference type="EMBL" id="RCDC01000009">
    <property type="protein sequence ID" value="RLK47334.1"/>
    <property type="molecule type" value="Genomic_DNA"/>
</dbReference>
<sequence length="254" mass="27892">MTCNATMTLNRFLVSAMVLVLSACASTTVRSPLASWVPSPNHNVRAPVVIVLHHTDQHSVQESLDTLRSANSGGKVSSHYLVGADGHIYQLVGDDRRAWHAGPGRWGTITDLNSASIGIEIDNDGDTPFASAQIAALIRLLDDLCTRLRIPRSQIIAHADLAPSRKQDPSRFFPWQQLAEAGFGVWPRATDGPAPMGFDPWMALQTFGYPMDDRAAAVGAFHRRFRGRDDLPADLDAEDARILHSLLLQQERRP</sequence>
<dbReference type="Gene3D" id="3.40.80.10">
    <property type="entry name" value="Peptidoglycan recognition protein-like"/>
    <property type="match status" value="1"/>
</dbReference>
<name>A0A498BTL6_9GAMM</name>
<dbReference type="InterPro" id="IPR051206">
    <property type="entry name" value="NAMLAA_amidase_2"/>
</dbReference>
<dbReference type="GO" id="GO:0009254">
    <property type="term" value="P:peptidoglycan turnover"/>
    <property type="evidence" value="ECO:0007669"/>
    <property type="project" value="TreeGrafter"/>
</dbReference>
<feature type="signal peptide" evidence="5">
    <location>
        <begin position="1"/>
        <end position="25"/>
    </location>
</feature>
<evidence type="ECO:0000256" key="2">
    <source>
        <dbReference type="ARBA" id="ARBA00011901"/>
    </source>
</evidence>
<reference evidence="7 8" key="1">
    <citation type="submission" date="2018-10" db="EMBL/GenBank/DDBJ databases">
        <title>Comparative analysis of microorganisms from saline springs in Andes Mountain Range, Colombia.</title>
        <authorList>
            <person name="Rubin E."/>
        </authorList>
    </citation>
    <scope>NUCLEOTIDE SEQUENCE [LARGE SCALE GENOMIC DNA]</scope>
    <source>
        <strain evidence="7 8">USBA GBX 843</strain>
    </source>
</reference>
<keyword evidence="3" id="KW-0378">Hydrolase</keyword>
<protein>
    <recommendedName>
        <fullName evidence="2">N-acetylmuramoyl-L-alanine amidase</fullName>
        <ecNumber evidence="2">3.5.1.28</ecNumber>
    </recommendedName>
</protein>
<organism evidence="7 8">
    <name type="scientific">Stenotrophomonas rhizophila</name>
    <dbReference type="NCBI Taxonomy" id="216778"/>
    <lineage>
        <taxon>Bacteria</taxon>
        <taxon>Pseudomonadati</taxon>
        <taxon>Pseudomonadota</taxon>
        <taxon>Gammaproteobacteria</taxon>
        <taxon>Lysobacterales</taxon>
        <taxon>Lysobacteraceae</taxon>
        <taxon>Stenotrophomonas</taxon>
    </lineage>
</organism>
<keyword evidence="5" id="KW-0732">Signal</keyword>
<proteinExistence type="predicted"/>
<feature type="chain" id="PRO_5019830565" description="N-acetylmuramoyl-L-alanine amidase" evidence="5">
    <location>
        <begin position="26"/>
        <end position="254"/>
    </location>
</feature>
<evidence type="ECO:0000256" key="4">
    <source>
        <dbReference type="ARBA" id="ARBA00023316"/>
    </source>
</evidence>
<evidence type="ECO:0000313" key="8">
    <source>
        <dbReference type="Proteomes" id="UP000274786"/>
    </source>
</evidence>
<dbReference type="Pfam" id="PF01510">
    <property type="entry name" value="Amidase_2"/>
    <property type="match status" value="1"/>
</dbReference>
<dbReference type="GO" id="GO:0008745">
    <property type="term" value="F:N-acetylmuramoyl-L-alanine amidase activity"/>
    <property type="evidence" value="ECO:0007669"/>
    <property type="project" value="UniProtKB-EC"/>
</dbReference>
<evidence type="ECO:0000256" key="5">
    <source>
        <dbReference type="SAM" id="SignalP"/>
    </source>
</evidence>
<dbReference type="InterPro" id="IPR002502">
    <property type="entry name" value="Amidase_domain"/>
</dbReference>
<evidence type="ECO:0000256" key="1">
    <source>
        <dbReference type="ARBA" id="ARBA00001561"/>
    </source>
</evidence>
<dbReference type="PANTHER" id="PTHR30417">
    <property type="entry name" value="N-ACETYLMURAMOYL-L-ALANINE AMIDASE AMID"/>
    <property type="match status" value="1"/>
</dbReference>
<evidence type="ECO:0000256" key="3">
    <source>
        <dbReference type="ARBA" id="ARBA00022801"/>
    </source>
</evidence>
<dbReference type="GO" id="GO:0019867">
    <property type="term" value="C:outer membrane"/>
    <property type="evidence" value="ECO:0007669"/>
    <property type="project" value="TreeGrafter"/>
</dbReference>
<dbReference type="AlphaFoldDB" id="A0A498BTL6"/>
<keyword evidence="4" id="KW-0961">Cell wall biogenesis/degradation</keyword>